<dbReference type="NCBIfam" id="TIGR00249">
    <property type="entry name" value="sixA"/>
    <property type="match status" value="1"/>
</dbReference>
<dbReference type="RefSeq" id="WP_128228994.1">
    <property type="nucleotide sequence ID" value="NZ_SACR01000003.1"/>
</dbReference>
<protein>
    <submittedName>
        <fullName evidence="1">Phosphohistidine phosphatase SixA</fullName>
    </submittedName>
</protein>
<dbReference type="GO" id="GO:0005737">
    <property type="term" value="C:cytoplasm"/>
    <property type="evidence" value="ECO:0007669"/>
    <property type="project" value="InterPro"/>
</dbReference>
<name>A0A437RI12_9BURK</name>
<keyword evidence="2" id="KW-1185">Reference proteome</keyword>
<evidence type="ECO:0000313" key="1">
    <source>
        <dbReference type="EMBL" id="RVU46318.1"/>
    </source>
</evidence>
<dbReference type="Pfam" id="PF00300">
    <property type="entry name" value="His_Phos_1"/>
    <property type="match status" value="1"/>
</dbReference>
<organism evidence="1 2">
    <name type="scientific">Rubrivivax rivuli</name>
    <dbReference type="NCBI Taxonomy" id="1862385"/>
    <lineage>
        <taxon>Bacteria</taxon>
        <taxon>Pseudomonadati</taxon>
        <taxon>Pseudomonadota</taxon>
        <taxon>Betaproteobacteria</taxon>
        <taxon>Burkholderiales</taxon>
        <taxon>Sphaerotilaceae</taxon>
        <taxon>Rubrivivax</taxon>
    </lineage>
</organism>
<dbReference type="InterPro" id="IPR029033">
    <property type="entry name" value="His_PPase_superfam"/>
</dbReference>
<dbReference type="GO" id="GO:0101006">
    <property type="term" value="F:protein histidine phosphatase activity"/>
    <property type="evidence" value="ECO:0007669"/>
    <property type="project" value="InterPro"/>
</dbReference>
<reference evidence="1 2" key="1">
    <citation type="submission" date="2019-01" db="EMBL/GenBank/DDBJ databases">
        <authorList>
            <person name="Chen W.-M."/>
        </authorList>
    </citation>
    <scope>NUCLEOTIDE SEQUENCE [LARGE SCALE GENOMIC DNA]</scope>
    <source>
        <strain evidence="1 2">KYPY4</strain>
    </source>
</reference>
<dbReference type="EMBL" id="SACR01000003">
    <property type="protein sequence ID" value="RVU46318.1"/>
    <property type="molecule type" value="Genomic_DNA"/>
</dbReference>
<dbReference type="OrthoDB" id="9814783at2"/>
<dbReference type="SMART" id="SM00855">
    <property type="entry name" value="PGAM"/>
    <property type="match status" value="1"/>
</dbReference>
<proteinExistence type="predicted"/>
<gene>
    <name evidence="1" type="primary">sixA</name>
    <name evidence="1" type="ORF">EOE66_10770</name>
</gene>
<dbReference type="InterPro" id="IPR013078">
    <property type="entry name" value="His_Pase_superF_clade-1"/>
</dbReference>
<accession>A0A437RI12</accession>
<dbReference type="AlphaFoldDB" id="A0A437RI12"/>
<dbReference type="Gene3D" id="3.40.50.1240">
    <property type="entry name" value="Phosphoglycerate mutase-like"/>
    <property type="match status" value="1"/>
</dbReference>
<dbReference type="SUPFAM" id="SSF53254">
    <property type="entry name" value="Phosphoglycerate mutase-like"/>
    <property type="match status" value="1"/>
</dbReference>
<comment type="caution">
    <text evidence="1">The sequence shown here is derived from an EMBL/GenBank/DDBJ whole genome shotgun (WGS) entry which is preliminary data.</text>
</comment>
<dbReference type="Proteomes" id="UP000285575">
    <property type="component" value="Unassembled WGS sequence"/>
</dbReference>
<dbReference type="InterPro" id="IPR004449">
    <property type="entry name" value="SixA"/>
</dbReference>
<dbReference type="CDD" id="cd07067">
    <property type="entry name" value="HP_PGM_like"/>
    <property type="match status" value="1"/>
</dbReference>
<evidence type="ECO:0000313" key="2">
    <source>
        <dbReference type="Proteomes" id="UP000285575"/>
    </source>
</evidence>
<sequence>MDLILWRHAEALEMREVQDDLDRALTSKGERQAQRVAGWLNRQLPASTRVMVSPARRAQQTAAALDRKIKTVPALAPDGTVEGLLHATRWPDAREPVLVVGHQPVLGLAAAYLLSGQAQTWAVRKAAVWWLRARERDGVLQVVLHAVVSPELV</sequence>